<dbReference type="GO" id="GO:0005829">
    <property type="term" value="C:cytosol"/>
    <property type="evidence" value="ECO:0007669"/>
    <property type="project" value="TreeGrafter"/>
</dbReference>
<dbReference type="SUPFAM" id="SSF55811">
    <property type="entry name" value="Nudix"/>
    <property type="match status" value="1"/>
</dbReference>
<dbReference type="PANTHER" id="PTHR11839:SF18">
    <property type="entry name" value="NUDIX HYDROLASE DOMAIN-CONTAINING PROTEIN"/>
    <property type="match status" value="1"/>
</dbReference>
<evidence type="ECO:0000256" key="2">
    <source>
        <dbReference type="ARBA" id="ARBA00022801"/>
    </source>
</evidence>
<keyword evidence="2 4" id="KW-0378">Hydrolase</keyword>
<dbReference type="Proteomes" id="UP000002294">
    <property type="component" value="Chromosome"/>
</dbReference>
<evidence type="ECO:0000256" key="1">
    <source>
        <dbReference type="ARBA" id="ARBA00001946"/>
    </source>
</evidence>
<dbReference type="KEGG" id="apr:Apre_1026"/>
<feature type="domain" description="Nudix hydrolase" evidence="3">
    <location>
        <begin position="43"/>
        <end position="171"/>
    </location>
</feature>
<dbReference type="PROSITE" id="PS51462">
    <property type="entry name" value="NUDIX"/>
    <property type="match status" value="1"/>
</dbReference>
<dbReference type="FunFam" id="3.90.79.10:FF:000024">
    <property type="entry name" value="ADP-ribose pyrophosphatase"/>
    <property type="match status" value="1"/>
</dbReference>
<dbReference type="GO" id="GO:0016787">
    <property type="term" value="F:hydrolase activity"/>
    <property type="evidence" value="ECO:0007669"/>
    <property type="project" value="UniProtKB-KW"/>
</dbReference>
<organism evidence="4 5">
    <name type="scientific">Anaerococcus prevotii (strain ATCC 9321 / DSM 20548 / JCM 6508 / NCTC 11806 / PC1)</name>
    <name type="common">Peptostreptococcus prevotii</name>
    <name type="synonym">Peptococcus prevotii</name>
    <dbReference type="NCBI Taxonomy" id="525919"/>
    <lineage>
        <taxon>Bacteria</taxon>
        <taxon>Bacillati</taxon>
        <taxon>Bacillota</taxon>
        <taxon>Tissierellia</taxon>
        <taxon>Tissierellales</taxon>
        <taxon>Peptoniphilaceae</taxon>
        <taxon>Anaerococcus</taxon>
    </lineage>
</organism>
<dbReference type="GO" id="GO:0006753">
    <property type="term" value="P:nucleoside phosphate metabolic process"/>
    <property type="evidence" value="ECO:0007669"/>
    <property type="project" value="TreeGrafter"/>
</dbReference>
<dbReference type="PROSITE" id="PS00893">
    <property type="entry name" value="NUDIX_BOX"/>
    <property type="match status" value="1"/>
</dbReference>
<dbReference type="InterPro" id="IPR020084">
    <property type="entry name" value="NUDIX_hydrolase_CS"/>
</dbReference>
<keyword evidence="5" id="KW-1185">Reference proteome</keyword>
<name>C7RHU3_ANAPD</name>
<comment type="cofactor">
    <cofactor evidence="1">
        <name>Mg(2+)</name>
        <dbReference type="ChEBI" id="CHEBI:18420"/>
    </cofactor>
</comment>
<evidence type="ECO:0000313" key="4">
    <source>
        <dbReference type="EMBL" id="ACV29054.1"/>
    </source>
</evidence>
<dbReference type="AlphaFoldDB" id="C7RHU3"/>
<dbReference type="OrthoDB" id="9806150at2"/>
<dbReference type="STRING" id="525919.Apre_1026"/>
<dbReference type="PANTHER" id="PTHR11839">
    <property type="entry name" value="UDP/ADP-SUGAR PYROPHOSPHATASE"/>
    <property type="match status" value="1"/>
</dbReference>
<dbReference type="InterPro" id="IPR000086">
    <property type="entry name" value="NUDIX_hydrolase_dom"/>
</dbReference>
<proteinExistence type="predicted"/>
<protein>
    <submittedName>
        <fullName evidence="4">NUDIX hydrolase</fullName>
    </submittedName>
</protein>
<dbReference type="InterPro" id="IPR015797">
    <property type="entry name" value="NUDIX_hydrolase-like_dom_sf"/>
</dbReference>
<dbReference type="Gene3D" id="3.90.79.10">
    <property type="entry name" value="Nucleoside Triphosphate Pyrophosphohydrolase"/>
    <property type="match status" value="1"/>
</dbReference>
<accession>C7RHU3</accession>
<evidence type="ECO:0000313" key="5">
    <source>
        <dbReference type="Proteomes" id="UP000002294"/>
    </source>
</evidence>
<reference evidence="4 5" key="1">
    <citation type="journal article" date="2009" name="Stand. Genomic Sci.">
        <title>Complete genome sequence of Anaerococcus prevotii type strain (PC1).</title>
        <authorList>
            <person name="Labutti K."/>
            <person name="Pukall R."/>
            <person name="Steenblock K."/>
            <person name="Glavina Del Rio T."/>
            <person name="Tice H."/>
            <person name="Copeland A."/>
            <person name="Cheng J.F."/>
            <person name="Lucas S."/>
            <person name="Chen F."/>
            <person name="Nolan M."/>
            <person name="Bruce D."/>
            <person name="Goodwin L."/>
            <person name="Pitluck S."/>
            <person name="Ivanova N."/>
            <person name="Mavromatis K."/>
            <person name="Ovchinnikova G."/>
            <person name="Pati A."/>
            <person name="Chen A."/>
            <person name="Palaniappan K."/>
            <person name="Land M."/>
            <person name="Hauser L."/>
            <person name="Chang Y.J."/>
            <person name="Jeffries C.D."/>
            <person name="Chain P."/>
            <person name="Saunders E."/>
            <person name="Brettin T."/>
            <person name="Detter J.C."/>
            <person name="Han C."/>
            <person name="Goker M."/>
            <person name="Bristow J."/>
            <person name="Eisen J.A."/>
            <person name="Markowitz V."/>
            <person name="Hugenholtz P."/>
            <person name="Kyrpides N.C."/>
            <person name="Klenk H.P."/>
            <person name="Lapidus A."/>
        </authorList>
    </citation>
    <scope>NUCLEOTIDE SEQUENCE [LARGE SCALE GENOMIC DNA]</scope>
    <source>
        <strain evidence="5">ATCC 9321 / DSM 20548 / JCM 6508 / NCTC 11806 / PC1</strain>
    </source>
</reference>
<dbReference type="EMBL" id="CP001708">
    <property type="protein sequence ID" value="ACV29054.1"/>
    <property type="molecule type" value="Genomic_DNA"/>
</dbReference>
<sequence length="183" mass="21163">MSEDKFYEKSIKSDTIYDGKILKLRVDTVELENKKYSKREIVDHQKGVGIIAFDDEGKLWMVKQYRKAIDKVTLEIPAGLVESNELPIETAKRELQEEIGYFPENISYLFDMYASPGFTNDKLSFFIANDLVKSELEQDEDENVMAFSYSIDDLYNMIENGELTDAKSIIAVLYAKKIINERD</sequence>
<dbReference type="HOGENOM" id="CLU_062658_5_1_9"/>
<dbReference type="CDD" id="cd03424">
    <property type="entry name" value="NUDIX_ADPRase_Nudt5_UGPPase_Nudt14"/>
    <property type="match status" value="1"/>
</dbReference>
<evidence type="ECO:0000259" key="3">
    <source>
        <dbReference type="PROSITE" id="PS51462"/>
    </source>
</evidence>
<dbReference type="eggNOG" id="COG0494">
    <property type="taxonomic scope" value="Bacteria"/>
</dbReference>
<dbReference type="GO" id="GO:0019693">
    <property type="term" value="P:ribose phosphate metabolic process"/>
    <property type="evidence" value="ECO:0007669"/>
    <property type="project" value="TreeGrafter"/>
</dbReference>
<gene>
    <name evidence="4" type="ordered locus">Apre_1026</name>
</gene>
<dbReference type="Pfam" id="PF00293">
    <property type="entry name" value="NUDIX"/>
    <property type="match status" value="1"/>
</dbReference>
<dbReference type="RefSeq" id="WP_015777957.1">
    <property type="nucleotide sequence ID" value="NC_013171.1"/>
</dbReference>